<comment type="caution">
    <text evidence="2">The sequence shown here is derived from an EMBL/GenBank/DDBJ whole genome shotgun (WGS) entry which is preliminary data.</text>
</comment>
<dbReference type="Proteomes" id="UP000590740">
    <property type="component" value="Unassembled WGS sequence"/>
</dbReference>
<feature type="transmembrane region" description="Helical" evidence="1">
    <location>
        <begin position="368"/>
        <end position="388"/>
    </location>
</feature>
<feature type="transmembrane region" description="Helical" evidence="1">
    <location>
        <begin position="120"/>
        <end position="141"/>
    </location>
</feature>
<evidence type="ECO:0000256" key="1">
    <source>
        <dbReference type="SAM" id="Phobius"/>
    </source>
</evidence>
<dbReference type="EMBL" id="JACHIG010000004">
    <property type="protein sequence ID" value="MBB5032542.1"/>
    <property type="molecule type" value="Genomic_DNA"/>
</dbReference>
<reference evidence="2 3" key="1">
    <citation type="submission" date="2020-08" db="EMBL/GenBank/DDBJ databases">
        <title>Genomic Encyclopedia of Type Strains, Phase IV (KMG-IV): sequencing the most valuable type-strain genomes for metagenomic binning, comparative biology and taxonomic classification.</title>
        <authorList>
            <person name="Goeker M."/>
        </authorList>
    </citation>
    <scope>NUCLEOTIDE SEQUENCE [LARGE SCALE GENOMIC DNA]</scope>
    <source>
        <strain evidence="2 3">DSM 12252</strain>
    </source>
</reference>
<sequence>MSQFPACKHKKHRATGPRRDGLRWLASEPYRVFFFSGALWSIIGVVMWPLYYAQQLGFYPSFVHARIMIEAFGAAFVVGFLGTAGPRMATAPKLTPLELAWLFSLHQACGISHLTLHMAWGDACFIALLGSLLLCLLIRVVKFRKDAPPPQLLLALTGLLCGITGASLLLSSVTLLDPQRLRLANLLLYQGLLLPPVLGIGAFVFPRMLGGDFGDPKTAAQSRTKLIRAVIAAALLVGSFFLEACGHVIAGYALRVFVTAVYLLIEVRWKTAQSGSLTTGLFWSLIVGGLGLALAGFFYAQHVSVEHLLYIGGFGMLMLIVGSRVLFGHSGDLDGFFVKSKWVRFLIFLGVLAAITRATPAWAPSTTVSHHIYAAFTWALLALSWLLWHRRRFVKRDEE</sequence>
<feature type="transmembrane region" description="Helical" evidence="1">
    <location>
        <begin position="248"/>
        <end position="265"/>
    </location>
</feature>
<evidence type="ECO:0000313" key="3">
    <source>
        <dbReference type="Proteomes" id="UP000590740"/>
    </source>
</evidence>
<feature type="transmembrane region" description="Helical" evidence="1">
    <location>
        <begin position="226"/>
        <end position="242"/>
    </location>
</feature>
<gene>
    <name evidence="2" type="ORF">HNQ65_002124</name>
</gene>
<keyword evidence="1" id="KW-0812">Transmembrane</keyword>
<feature type="transmembrane region" description="Helical" evidence="1">
    <location>
        <begin position="277"/>
        <end position="301"/>
    </location>
</feature>
<accession>A0A7W7YAB3</accession>
<feature type="transmembrane region" description="Helical" evidence="1">
    <location>
        <begin position="307"/>
        <end position="327"/>
    </location>
</feature>
<proteinExistence type="predicted"/>
<feature type="transmembrane region" description="Helical" evidence="1">
    <location>
        <begin position="63"/>
        <end position="82"/>
    </location>
</feature>
<keyword evidence="3" id="KW-1185">Reference proteome</keyword>
<feature type="transmembrane region" description="Helical" evidence="1">
    <location>
        <begin position="32"/>
        <end position="51"/>
    </location>
</feature>
<feature type="transmembrane region" description="Helical" evidence="1">
    <location>
        <begin position="342"/>
        <end position="362"/>
    </location>
</feature>
<evidence type="ECO:0000313" key="2">
    <source>
        <dbReference type="EMBL" id="MBB5032542.1"/>
    </source>
</evidence>
<protein>
    <submittedName>
        <fullName evidence="2">Uncharacterized protein involved in response to NO</fullName>
    </submittedName>
</protein>
<feature type="transmembrane region" description="Helical" evidence="1">
    <location>
        <begin position="94"/>
        <end position="114"/>
    </location>
</feature>
<keyword evidence="1" id="KW-0472">Membrane</keyword>
<keyword evidence="1" id="KW-1133">Transmembrane helix</keyword>
<feature type="transmembrane region" description="Helical" evidence="1">
    <location>
        <begin position="153"/>
        <end position="175"/>
    </location>
</feature>
<dbReference type="RefSeq" id="WP_184339470.1">
    <property type="nucleotide sequence ID" value="NZ_JACHIG010000004.1"/>
</dbReference>
<organism evidence="2 3">
    <name type="scientific">Prosthecobacter vanneervenii</name>
    <dbReference type="NCBI Taxonomy" id="48466"/>
    <lineage>
        <taxon>Bacteria</taxon>
        <taxon>Pseudomonadati</taxon>
        <taxon>Verrucomicrobiota</taxon>
        <taxon>Verrucomicrobiia</taxon>
        <taxon>Verrucomicrobiales</taxon>
        <taxon>Verrucomicrobiaceae</taxon>
        <taxon>Prosthecobacter</taxon>
    </lineage>
</organism>
<name>A0A7W7YAB3_9BACT</name>
<dbReference type="AlphaFoldDB" id="A0A7W7YAB3"/>
<feature type="transmembrane region" description="Helical" evidence="1">
    <location>
        <begin position="187"/>
        <end position="205"/>
    </location>
</feature>
<dbReference type="InterPro" id="IPR010266">
    <property type="entry name" value="NnrS"/>
</dbReference>
<dbReference type="Pfam" id="PF05940">
    <property type="entry name" value="NnrS"/>
    <property type="match status" value="1"/>
</dbReference>